<evidence type="ECO:0000256" key="11">
    <source>
        <dbReference type="RuleBase" id="RU004181"/>
    </source>
</evidence>
<keyword evidence="13" id="KW-1185">Reference proteome</keyword>
<feature type="transmembrane region" description="Helical" evidence="9">
    <location>
        <begin position="138"/>
        <end position="159"/>
    </location>
</feature>
<dbReference type="Pfam" id="PF01252">
    <property type="entry name" value="Peptidase_A8"/>
    <property type="match status" value="1"/>
</dbReference>
<accession>A0A366CVL3</accession>
<keyword evidence="8 9" id="KW-0472">Membrane</keyword>
<dbReference type="InterPro" id="IPR001872">
    <property type="entry name" value="Peptidase_A8"/>
</dbReference>
<dbReference type="PROSITE" id="PS00855">
    <property type="entry name" value="SPASE_II"/>
    <property type="match status" value="1"/>
</dbReference>
<dbReference type="GO" id="GO:0006508">
    <property type="term" value="P:proteolysis"/>
    <property type="evidence" value="ECO:0007669"/>
    <property type="project" value="UniProtKB-KW"/>
</dbReference>
<dbReference type="RefSeq" id="WP_425451761.1">
    <property type="nucleotide sequence ID" value="NZ_QNRF01000011.1"/>
</dbReference>
<feature type="active site" evidence="9">
    <location>
        <position position="128"/>
    </location>
</feature>
<dbReference type="PRINTS" id="PR00781">
    <property type="entry name" value="LIPOSIGPTASE"/>
</dbReference>
<reference evidence="12 13" key="1">
    <citation type="submission" date="2018-06" db="EMBL/GenBank/DDBJ databases">
        <title>Genomic Encyclopedia of Type Strains, Phase III (KMG-III): the genomes of soil and plant-associated and newly described type strains.</title>
        <authorList>
            <person name="Whitman W."/>
        </authorList>
    </citation>
    <scope>NUCLEOTIDE SEQUENCE [LARGE SCALE GENOMIC DNA]</scope>
    <source>
        <strain evidence="12 13">CECT 7732</strain>
    </source>
</reference>
<feature type="transmembrane region" description="Helical" evidence="9">
    <location>
        <begin position="75"/>
        <end position="93"/>
    </location>
</feature>
<sequence length="172" mass="19607">MLNQMKLTYIWQQLQRWWALALVVFALDWITKQAVEANLHYGQEIAVLPVFDLTLRYNTGAAFSFLAQAGGWQRWLFSMIAIAVVIGISWRLVKIAKTHFLEALSLSLILGGAIGNLYDRLVYGHVVDFLQFHWLQSWYFPAFNVADSAITIGVILMLLESFIGPDKKGDEK</sequence>
<organism evidence="12 13">
    <name type="scientific">Marinomonas aquiplantarum</name>
    <dbReference type="NCBI Taxonomy" id="491951"/>
    <lineage>
        <taxon>Bacteria</taxon>
        <taxon>Pseudomonadati</taxon>
        <taxon>Pseudomonadota</taxon>
        <taxon>Gammaproteobacteria</taxon>
        <taxon>Oceanospirillales</taxon>
        <taxon>Oceanospirillaceae</taxon>
        <taxon>Marinomonas</taxon>
    </lineage>
</organism>
<comment type="similarity">
    <text evidence="1 9 11">Belongs to the peptidase A8 family.</text>
</comment>
<gene>
    <name evidence="9" type="primary">lspA</name>
    <name evidence="12" type="ORF">DFP76_1113</name>
</gene>
<evidence type="ECO:0000256" key="7">
    <source>
        <dbReference type="ARBA" id="ARBA00022989"/>
    </source>
</evidence>
<dbReference type="PANTHER" id="PTHR33695">
    <property type="entry name" value="LIPOPROTEIN SIGNAL PEPTIDASE"/>
    <property type="match status" value="1"/>
</dbReference>
<keyword evidence="6 9" id="KW-0378">Hydrolase</keyword>
<dbReference type="GO" id="GO:0005886">
    <property type="term" value="C:plasma membrane"/>
    <property type="evidence" value="ECO:0007669"/>
    <property type="project" value="UniProtKB-SubCell"/>
</dbReference>
<keyword evidence="4 9" id="KW-0812">Transmembrane</keyword>
<feature type="active site" evidence="9">
    <location>
        <position position="147"/>
    </location>
</feature>
<comment type="function">
    <text evidence="9 10">This protein specifically catalyzes the removal of signal peptides from prolipoproteins.</text>
</comment>
<name>A0A366CVL3_9GAMM</name>
<evidence type="ECO:0000256" key="9">
    <source>
        <dbReference type="HAMAP-Rule" id="MF_00161"/>
    </source>
</evidence>
<comment type="subcellular location">
    <subcellularLocation>
        <location evidence="9">Cell membrane</location>
        <topology evidence="9">Multi-pass membrane protein</topology>
    </subcellularLocation>
</comment>
<keyword evidence="7 9" id="KW-1133">Transmembrane helix</keyword>
<keyword evidence="2 9" id="KW-1003">Cell membrane</keyword>
<evidence type="ECO:0000313" key="12">
    <source>
        <dbReference type="EMBL" id="RBO79712.1"/>
    </source>
</evidence>
<evidence type="ECO:0000256" key="5">
    <source>
        <dbReference type="ARBA" id="ARBA00022750"/>
    </source>
</evidence>
<evidence type="ECO:0000256" key="1">
    <source>
        <dbReference type="ARBA" id="ARBA00006139"/>
    </source>
</evidence>
<comment type="caution">
    <text evidence="9">Lacks conserved residue(s) required for the propagation of feature annotation.</text>
</comment>
<dbReference type="GO" id="GO:0004190">
    <property type="term" value="F:aspartic-type endopeptidase activity"/>
    <property type="evidence" value="ECO:0007669"/>
    <property type="project" value="UniProtKB-UniRule"/>
</dbReference>
<evidence type="ECO:0000256" key="8">
    <source>
        <dbReference type="ARBA" id="ARBA00023136"/>
    </source>
</evidence>
<dbReference type="HAMAP" id="MF_00161">
    <property type="entry name" value="LspA"/>
    <property type="match status" value="1"/>
</dbReference>
<evidence type="ECO:0000256" key="3">
    <source>
        <dbReference type="ARBA" id="ARBA00022670"/>
    </source>
</evidence>
<proteinExistence type="inferred from homology"/>
<evidence type="ECO:0000256" key="4">
    <source>
        <dbReference type="ARBA" id="ARBA00022692"/>
    </source>
</evidence>
<comment type="catalytic activity">
    <reaction evidence="9 10">
        <text>Release of signal peptides from bacterial membrane prolipoproteins. Hydrolyzes -Xaa-Yaa-Zaa-|-(S,diacylglyceryl)Cys-, in which Xaa is hydrophobic (preferably Leu), and Yaa (Ala or Ser) and Zaa (Gly or Ala) have small, neutral side chains.</text>
        <dbReference type="EC" id="3.4.23.36"/>
    </reaction>
</comment>
<protein>
    <recommendedName>
        <fullName evidence="9">Lipoprotein signal peptidase</fullName>
        <ecNumber evidence="9">3.4.23.36</ecNumber>
    </recommendedName>
    <alternativeName>
        <fullName evidence="9">Prolipoprotein signal peptidase</fullName>
    </alternativeName>
    <alternativeName>
        <fullName evidence="9">Signal peptidase II</fullName>
        <shortName evidence="9">SPase II</shortName>
    </alternativeName>
</protein>
<evidence type="ECO:0000313" key="13">
    <source>
        <dbReference type="Proteomes" id="UP000252086"/>
    </source>
</evidence>
<evidence type="ECO:0000256" key="6">
    <source>
        <dbReference type="ARBA" id="ARBA00022801"/>
    </source>
</evidence>
<keyword evidence="5 9" id="KW-0064">Aspartyl protease</keyword>
<dbReference type="UniPathway" id="UPA00665"/>
<dbReference type="Proteomes" id="UP000252086">
    <property type="component" value="Unassembled WGS sequence"/>
</dbReference>
<evidence type="ECO:0000256" key="2">
    <source>
        <dbReference type="ARBA" id="ARBA00022475"/>
    </source>
</evidence>
<dbReference type="PANTHER" id="PTHR33695:SF1">
    <property type="entry name" value="LIPOPROTEIN SIGNAL PEPTIDASE"/>
    <property type="match status" value="1"/>
</dbReference>
<dbReference type="AlphaFoldDB" id="A0A366CVL3"/>
<keyword evidence="3 9" id="KW-0645">Protease</keyword>
<dbReference type="EMBL" id="QNRF01000011">
    <property type="protein sequence ID" value="RBO79712.1"/>
    <property type="molecule type" value="Genomic_DNA"/>
</dbReference>
<evidence type="ECO:0000256" key="10">
    <source>
        <dbReference type="RuleBase" id="RU000594"/>
    </source>
</evidence>
<feature type="transmembrane region" description="Helical" evidence="9">
    <location>
        <begin position="100"/>
        <end position="118"/>
    </location>
</feature>
<dbReference type="NCBIfam" id="TIGR00077">
    <property type="entry name" value="lspA"/>
    <property type="match status" value="1"/>
</dbReference>
<dbReference type="EC" id="3.4.23.36" evidence="9"/>
<comment type="caution">
    <text evidence="12">The sequence shown here is derived from an EMBL/GenBank/DDBJ whole genome shotgun (WGS) entry which is preliminary data.</text>
</comment>
<comment type="pathway">
    <text evidence="9">Protein modification; lipoprotein biosynthesis (signal peptide cleavage).</text>
</comment>